<accession>A0A975HIC5</accession>
<dbReference type="Pfam" id="PF25990">
    <property type="entry name" value="Beta-barrel_YknX"/>
    <property type="match status" value="1"/>
</dbReference>
<dbReference type="InterPro" id="IPR058636">
    <property type="entry name" value="Beta-barrel_YknX"/>
</dbReference>
<dbReference type="EMBL" id="CP072110">
    <property type="protein sequence ID" value="QTH64003.1"/>
    <property type="molecule type" value="Genomic_DNA"/>
</dbReference>
<sequence length="368" mass="40844">MKQVISKSSPGKLKPVTQALTWIGLSLVLPTLAFAESTNTSATNTSTTVSPSNTELVIRNLQQPLLFTGQISSSKQQLVSAPMTDRWQIQVQWMAEEGTIAKQGDLIVLFDAGSVKNQIQQNQEQLASQRLQLEKQTVALKQAVVVAEGKLAIAKLEVEKAEIEATIQSSDVSNYDKGRYKLALEKALVQKIKAEEELKVKQKEQWVGLEKQKIEITKIEETLAQLERTLERTTVKAQIEGQVSYMMHPWMRTKITAGTTVQQSMQVMLVQGSGDYLVKAWIHEIDVNKVAEGQAATVSLDAYQGQAFEATIVKVASQSEAKTEWSDSNYHEVQLKFTQQPSLNLLPGMSARVMVELDSDVARQESVQ</sequence>
<gene>
    <name evidence="5" type="ORF">J1N51_00440</name>
</gene>
<organism evidence="5 6">
    <name type="scientific">Psychrosphaera ytuae</name>
    <dbReference type="NCBI Taxonomy" id="2820710"/>
    <lineage>
        <taxon>Bacteria</taxon>
        <taxon>Pseudomonadati</taxon>
        <taxon>Pseudomonadota</taxon>
        <taxon>Gammaproteobacteria</taxon>
        <taxon>Alteromonadales</taxon>
        <taxon>Pseudoalteromonadaceae</taxon>
        <taxon>Psychrosphaera</taxon>
    </lineage>
</organism>
<evidence type="ECO:0000256" key="2">
    <source>
        <dbReference type="ARBA" id="ARBA00023054"/>
    </source>
</evidence>
<evidence type="ECO:0000259" key="4">
    <source>
        <dbReference type="Pfam" id="PF25990"/>
    </source>
</evidence>
<evidence type="ECO:0000256" key="1">
    <source>
        <dbReference type="ARBA" id="ARBA00004196"/>
    </source>
</evidence>
<dbReference type="GO" id="GO:0030313">
    <property type="term" value="C:cell envelope"/>
    <property type="evidence" value="ECO:0007669"/>
    <property type="project" value="UniProtKB-SubCell"/>
</dbReference>
<dbReference type="AlphaFoldDB" id="A0A975HIC5"/>
<feature type="coiled-coil region" evidence="3">
    <location>
        <begin position="116"/>
        <end position="236"/>
    </location>
</feature>
<dbReference type="InterPro" id="IPR050465">
    <property type="entry name" value="UPF0194_transport"/>
</dbReference>
<evidence type="ECO:0000313" key="5">
    <source>
        <dbReference type="EMBL" id="QTH64003.1"/>
    </source>
</evidence>
<comment type="subcellular location">
    <subcellularLocation>
        <location evidence="1">Cell envelope</location>
    </subcellularLocation>
</comment>
<name>A0A975HIC5_9GAMM</name>
<dbReference type="RefSeq" id="WP_208832058.1">
    <property type="nucleotide sequence ID" value="NZ_CP072110.1"/>
</dbReference>
<dbReference type="Gene3D" id="2.40.30.170">
    <property type="match status" value="1"/>
</dbReference>
<dbReference type="PANTHER" id="PTHR32347:SF23">
    <property type="entry name" value="BLL5650 PROTEIN"/>
    <property type="match status" value="1"/>
</dbReference>
<dbReference type="Proteomes" id="UP000682739">
    <property type="component" value="Chromosome"/>
</dbReference>
<dbReference type="KEGG" id="psym:J1N51_00440"/>
<feature type="domain" description="YknX-like beta-barrel" evidence="4">
    <location>
        <begin position="277"/>
        <end position="350"/>
    </location>
</feature>
<reference evidence="5" key="1">
    <citation type="submission" date="2021-03" db="EMBL/GenBank/DDBJ databases">
        <title>Description of Psychrosphaera ytuae sp. nov. isolated from deep sea sediment of South China Sea.</title>
        <authorList>
            <person name="Zhang J."/>
            <person name="Xu X.-D."/>
        </authorList>
    </citation>
    <scope>NUCLEOTIDE SEQUENCE</scope>
    <source>
        <strain evidence="5">MTZ26</strain>
    </source>
</reference>
<proteinExistence type="predicted"/>
<keyword evidence="6" id="KW-1185">Reference proteome</keyword>
<evidence type="ECO:0000313" key="6">
    <source>
        <dbReference type="Proteomes" id="UP000682739"/>
    </source>
</evidence>
<protein>
    <submittedName>
        <fullName evidence="5">HlyD family efflux transporter periplasmic adaptor subunit</fullName>
    </submittedName>
</protein>
<keyword evidence="2 3" id="KW-0175">Coiled coil</keyword>
<evidence type="ECO:0000256" key="3">
    <source>
        <dbReference type="SAM" id="Coils"/>
    </source>
</evidence>
<dbReference type="PANTHER" id="PTHR32347">
    <property type="entry name" value="EFFLUX SYSTEM COMPONENT YKNX-RELATED"/>
    <property type="match status" value="1"/>
</dbReference>